<dbReference type="AlphaFoldDB" id="A0A843UR03"/>
<sequence>MYPTLDLLSTGVLRPVPEQQLRISLTRVQFPYRHYNTQLSWSSLLSPKRNNTLDTPPGLPSHQKGTHTPWIPPGLPSHEKGTSTETSKKEIKPLDQALTSQDLKLGTESNEFYKQKLTLRTKQALSKIYKQCREQRANLME</sequence>
<feature type="compositionally biased region" description="Polar residues" evidence="1">
    <location>
        <begin position="45"/>
        <end position="54"/>
    </location>
</feature>
<feature type="region of interest" description="Disordered" evidence="1">
    <location>
        <begin position="45"/>
        <end position="97"/>
    </location>
</feature>
<gene>
    <name evidence="2" type="ORF">Taro_018544</name>
</gene>
<reference evidence="2" key="1">
    <citation type="submission" date="2017-07" db="EMBL/GenBank/DDBJ databases">
        <title>Taro Niue Genome Assembly and Annotation.</title>
        <authorList>
            <person name="Atibalentja N."/>
            <person name="Keating K."/>
            <person name="Fields C.J."/>
        </authorList>
    </citation>
    <scope>NUCLEOTIDE SEQUENCE</scope>
    <source>
        <strain evidence="2">Niue_2</strain>
        <tissue evidence="2">Leaf</tissue>
    </source>
</reference>
<evidence type="ECO:0000313" key="2">
    <source>
        <dbReference type="EMBL" id="MQL86015.1"/>
    </source>
</evidence>
<name>A0A843UR03_COLES</name>
<proteinExistence type="predicted"/>
<dbReference type="EMBL" id="NMUH01000865">
    <property type="protein sequence ID" value="MQL86015.1"/>
    <property type="molecule type" value="Genomic_DNA"/>
</dbReference>
<feature type="compositionally biased region" description="Basic and acidic residues" evidence="1">
    <location>
        <begin position="77"/>
        <end position="93"/>
    </location>
</feature>
<keyword evidence="3" id="KW-1185">Reference proteome</keyword>
<comment type="caution">
    <text evidence="2">The sequence shown here is derived from an EMBL/GenBank/DDBJ whole genome shotgun (WGS) entry which is preliminary data.</text>
</comment>
<evidence type="ECO:0000313" key="3">
    <source>
        <dbReference type="Proteomes" id="UP000652761"/>
    </source>
</evidence>
<protein>
    <submittedName>
        <fullName evidence="2">Uncharacterized protein</fullName>
    </submittedName>
</protein>
<evidence type="ECO:0000256" key="1">
    <source>
        <dbReference type="SAM" id="MobiDB-lite"/>
    </source>
</evidence>
<accession>A0A843UR03</accession>
<dbReference type="Proteomes" id="UP000652761">
    <property type="component" value="Unassembled WGS sequence"/>
</dbReference>
<organism evidence="2 3">
    <name type="scientific">Colocasia esculenta</name>
    <name type="common">Wild taro</name>
    <name type="synonym">Arum esculentum</name>
    <dbReference type="NCBI Taxonomy" id="4460"/>
    <lineage>
        <taxon>Eukaryota</taxon>
        <taxon>Viridiplantae</taxon>
        <taxon>Streptophyta</taxon>
        <taxon>Embryophyta</taxon>
        <taxon>Tracheophyta</taxon>
        <taxon>Spermatophyta</taxon>
        <taxon>Magnoliopsida</taxon>
        <taxon>Liliopsida</taxon>
        <taxon>Araceae</taxon>
        <taxon>Aroideae</taxon>
        <taxon>Colocasieae</taxon>
        <taxon>Colocasia</taxon>
    </lineage>
</organism>